<keyword evidence="3" id="KW-0540">Nuclease</keyword>
<keyword evidence="10" id="KW-1185">Reference proteome</keyword>
<comment type="similarity">
    <text evidence="7">Belongs to the PINc/VapC protein family.</text>
</comment>
<sequence length="136" mass="15494">MEKYLLDTNICIFLLRGKYDVDKKIDSVGLENCCISEITVAELKYGAELGRRKGLKDRRQSLERFLSSICVLPITGALDLFATEKVRLRLAGTPVEDNFDLLIGCSAIVHGMIMVTENIRDFKNLSKIRLENWINR</sequence>
<dbReference type="InterPro" id="IPR050556">
    <property type="entry name" value="Type_II_TA_system_RNase"/>
</dbReference>
<keyword evidence="6" id="KW-0460">Magnesium</keyword>
<dbReference type="RefSeq" id="WP_272719712.1">
    <property type="nucleotide sequence ID" value="NZ_JAQPYS010000027.1"/>
</dbReference>
<dbReference type="Proteomes" id="UP001215398">
    <property type="component" value="Unassembled WGS sequence"/>
</dbReference>
<dbReference type="CDD" id="cd18743">
    <property type="entry name" value="PIN_VapC4-5_FitB-like"/>
    <property type="match status" value="1"/>
</dbReference>
<dbReference type="EMBL" id="JAQPYS010000027">
    <property type="protein sequence ID" value="MDC7135449.1"/>
    <property type="molecule type" value="Genomic_DNA"/>
</dbReference>
<dbReference type="InterPro" id="IPR002716">
    <property type="entry name" value="PIN_dom"/>
</dbReference>
<accession>A0ABT5H4L8</accession>
<name>A0ABT5H4L8_9BACE</name>
<proteinExistence type="inferred from homology"/>
<dbReference type="Gene3D" id="3.40.50.1010">
    <property type="entry name" value="5'-nuclease"/>
    <property type="match status" value="1"/>
</dbReference>
<dbReference type="InterPro" id="IPR029060">
    <property type="entry name" value="PIN-like_dom_sf"/>
</dbReference>
<evidence type="ECO:0000256" key="3">
    <source>
        <dbReference type="ARBA" id="ARBA00022722"/>
    </source>
</evidence>
<keyword evidence="2" id="KW-1277">Toxin-antitoxin system</keyword>
<organism evidence="9 10">
    <name type="scientific">Bacteroides zhangwenhongii</name>
    <dbReference type="NCBI Taxonomy" id="2650157"/>
    <lineage>
        <taxon>Bacteria</taxon>
        <taxon>Pseudomonadati</taxon>
        <taxon>Bacteroidota</taxon>
        <taxon>Bacteroidia</taxon>
        <taxon>Bacteroidales</taxon>
        <taxon>Bacteroidaceae</taxon>
        <taxon>Bacteroides</taxon>
    </lineage>
</organism>
<evidence type="ECO:0000256" key="1">
    <source>
        <dbReference type="ARBA" id="ARBA00001946"/>
    </source>
</evidence>
<dbReference type="Pfam" id="PF01850">
    <property type="entry name" value="PIN"/>
    <property type="match status" value="1"/>
</dbReference>
<evidence type="ECO:0000256" key="2">
    <source>
        <dbReference type="ARBA" id="ARBA00022649"/>
    </source>
</evidence>
<evidence type="ECO:0000313" key="10">
    <source>
        <dbReference type="Proteomes" id="UP001215398"/>
    </source>
</evidence>
<evidence type="ECO:0000259" key="8">
    <source>
        <dbReference type="Pfam" id="PF01850"/>
    </source>
</evidence>
<keyword evidence="5" id="KW-0378">Hydrolase</keyword>
<dbReference type="PANTHER" id="PTHR33653:SF1">
    <property type="entry name" value="RIBONUCLEASE VAPC2"/>
    <property type="match status" value="1"/>
</dbReference>
<protein>
    <submittedName>
        <fullName evidence="9">Type II toxin-antitoxin system VapC family toxin</fullName>
    </submittedName>
</protein>
<evidence type="ECO:0000256" key="4">
    <source>
        <dbReference type="ARBA" id="ARBA00022723"/>
    </source>
</evidence>
<dbReference type="PANTHER" id="PTHR33653">
    <property type="entry name" value="RIBONUCLEASE VAPC2"/>
    <property type="match status" value="1"/>
</dbReference>
<evidence type="ECO:0000313" key="9">
    <source>
        <dbReference type="EMBL" id="MDC7135449.1"/>
    </source>
</evidence>
<gene>
    <name evidence="9" type="ORF">PQG98_03695</name>
</gene>
<evidence type="ECO:0000256" key="7">
    <source>
        <dbReference type="ARBA" id="ARBA00038093"/>
    </source>
</evidence>
<evidence type="ECO:0000256" key="5">
    <source>
        <dbReference type="ARBA" id="ARBA00022801"/>
    </source>
</evidence>
<feature type="domain" description="PIN" evidence="8">
    <location>
        <begin position="4"/>
        <end position="126"/>
    </location>
</feature>
<keyword evidence="4" id="KW-0479">Metal-binding</keyword>
<comment type="caution">
    <text evidence="9">The sequence shown here is derived from an EMBL/GenBank/DDBJ whole genome shotgun (WGS) entry which is preliminary data.</text>
</comment>
<dbReference type="SUPFAM" id="SSF88723">
    <property type="entry name" value="PIN domain-like"/>
    <property type="match status" value="1"/>
</dbReference>
<comment type="cofactor">
    <cofactor evidence="1">
        <name>Mg(2+)</name>
        <dbReference type="ChEBI" id="CHEBI:18420"/>
    </cofactor>
</comment>
<evidence type="ECO:0000256" key="6">
    <source>
        <dbReference type="ARBA" id="ARBA00022842"/>
    </source>
</evidence>
<reference evidence="9 10" key="1">
    <citation type="submission" date="2023-01" db="EMBL/GenBank/DDBJ databases">
        <title>Exploring GABA producing Bacteroides strains toward improving mental health.</title>
        <authorList>
            <person name="Yousuf B."/>
            <person name="Bouhlel N.E."/>
            <person name="Mottawea W."/>
            <person name="Hammami R."/>
        </authorList>
    </citation>
    <scope>NUCLEOTIDE SEQUENCE [LARGE SCALE GENOMIC DNA]</scope>
    <source>
        <strain evidence="9 10">UO.H1054</strain>
    </source>
</reference>